<dbReference type="InterPro" id="IPR001173">
    <property type="entry name" value="Glyco_trans_2-like"/>
</dbReference>
<reference evidence="2 3" key="1">
    <citation type="journal article" date="2011" name="J. Microbiol.">
        <title>Gramella jeungdoensis sp. nov., isolated from a solar saltern in Korea.</title>
        <authorList>
            <person name="Joung Y."/>
            <person name="Kim H."/>
            <person name="Jang T."/>
            <person name="Ahn T.S."/>
            <person name="Joh K."/>
        </authorList>
    </citation>
    <scope>NUCLEOTIDE SEQUENCE [LARGE SCALE GENOMIC DNA]</scope>
    <source>
        <strain evidence="2 3">KCTC 23123</strain>
    </source>
</reference>
<sequence>MLDSFQLCIVIPCYNEEKRLNIARYSSFLKTNKHVLICFVNDGSNDNTLQVLKKIKSNFQNNVAAISMVKNSGKAETVRSGFKHCIANYNFQKIAYLDADLATTLEECVEISEHVNSEIVLAFGSRISKIDTIIDRKKTRHYIGRVIATLISNQLKLNIYDTQCGCKIFNRDLSKEVFSEKFISKWLFDVEIFHRIIKLYNEEQMSVIAREIPLKSWIDYDESKVKMTYFFKLWLDLYQIRKTYRPLKNNVT</sequence>
<dbReference type="Proteomes" id="UP000298517">
    <property type="component" value="Unassembled WGS sequence"/>
</dbReference>
<dbReference type="GO" id="GO:0006487">
    <property type="term" value="P:protein N-linked glycosylation"/>
    <property type="evidence" value="ECO:0007669"/>
    <property type="project" value="TreeGrafter"/>
</dbReference>
<dbReference type="PANTHER" id="PTHR10859:SF91">
    <property type="entry name" value="DOLICHYL-PHOSPHATE BETA-GLUCOSYLTRANSFERASE"/>
    <property type="match status" value="1"/>
</dbReference>
<name>A0A4Y8AWI2_9FLAO</name>
<organism evidence="2 3">
    <name type="scientific">Gramella jeungdoensis</name>
    <dbReference type="NCBI Taxonomy" id="708091"/>
    <lineage>
        <taxon>Bacteria</taxon>
        <taxon>Pseudomonadati</taxon>
        <taxon>Bacteroidota</taxon>
        <taxon>Flavobacteriia</taxon>
        <taxon>Flavobacteriales</taxon>
        <taxon>Flavobacteriaceae</taxon>
        <taxon>Christiangramia</taxon>
    </lineage>
</organism>
<protein>
    <submittedName>
        <fullName evidence="2">Glycosyltransferase</fullName>
    </submittedName>
</protein>
<keyword evidence="2" id="KW-0808">Transferase</keyword>
<accession>A0A4Y8AWI2</accession>
<feature type="domain" description="Glycosyltransferase 2-like" evidence="1">
    <location>
        <begin position="8"/>
        <end position="178"/>
    </location>
</feature>
<dbReference type="RefSeq" id="WP_134246861.1">
    <property type="nucleotide sequence ID" value="NZ_SNQI01000001.1"/>
</dbReference>
<proteinExistence type="predicted"/>
<dbReference type="GO" id="GO:0016740">
    <property type="term" value="F:transferase activity"/>
    <property type="evidence" value="ECO:0007669"/>
    <property type="project" value="UniProtKB-KW"/>
</dbReference>
<dbReference type="OrthoDB" id="952827at2"/>
<evidence type="ECO:0000313" key="2">
    <source>
        <dbReference type="EMBL" id="TEW76851.1"/>
    </source>
</evidence>
<dbReference type="Gene3D" id="3.90.550.10">
    <property type="entry name" value="Spore Coat Polysaccharide Biosynthesis Protein SpsA, Chain A"/>
    <property type="match status" value="1"/>
</dbReference>
<dbReference type="EMBL" id="SNQI01000001">
    <property type="protein sequence ID" value="TEW76851.1"/>
    <property type="molecule type" value="Genomic_DNA"/>
</dbReference>
<dbReference type="PANTHER" id="PTHR10859">
    <property type="entry name" value="GLYCOSYL TRANSFERASE"/>
    <property type="match status" value="1"/>
</dbReference>
<comment type="caution">
    <text evidence="2">The sequence shown here is derived from an EMBL/GenBank/DDBJ whole genome shotgun (WGS) entry which is preliminary data.</text>
</comment>
<evidence type="ECO:0000259" key="1">
    <source>
        <dbReference type="Pfam" id="PF00535"/>
    </source>
</evidence>
<dbReference type="Pfam" id="PF00535">
    <property type="entry name" value="Glycos_transf_2"/>
    <property type="match status" value="1"/>
</dbReference>
<evidence type="ECO:0000313" key="3">
    <source>
        <dbReference type="Proteomes" id="UP000298517"/>
    </source>
</evidence>
<dbReference type="AlphaFoldDB" id="A0A4Y8AWI2"/>
<keyword evidence="3" id="KW-1185">Reference proteome</keyword>
<dbReference type="SUPFAM" id="SSF53448">
    <property type="entry name" value="Nucleotide-diphospho-sugar transferases"/>
    <property type="match status" value="1"/>
</dbReference>
<dbReference type="InterPro" id="IPR029044">
    <property type="entry name" value="Nucleotide-diphossugar_trans"/>
</dbReference>
<gene>
    <name evidence="2" type="ORF">E2488_03105</name>
</gene>